<dbReference type="EMBL" id="LAZR01049717">
    <property type="protein sequence ID" value="KKK88989.1"/>
    <property type="molecule type" value="Genomic_DNA"/>
</dbReference>
<dbReference type="PANTHER" id="PTHR30448">
    <property type="entry name" value="RNASE ADAPTER PROTEIN RAPZ"/>
    <property type="match status" value="1"/>
</dbReference>
<comment type="caution">
    <text evidence="2">The sequence shown here is derived from an EMBL/GenBank/DDBJ whole genome shotgun (WGS) entry which is preliminary data.</text>
</comment>
<dbReference type="PANTHER" id="PTHR30448:SF0">
    <property type="entry name" value="RNASE ADAPTER PROTEIN RAPZ"/>
    <property type="match status" value="1"/>
</dbReference>
<dbReference type="AlphaFoldDB" id="A0A0F9BED9"/>
<name>A0A0F9BED9_9ZZZZ</name>
<dbReference type="InterPro" id="IPR005337">
    <property type="entry name" value="RapZ-like"/>
</dbReference>
<protein>
    <recommendedName>
        <fullName evidence="1">RapZ C-terminal domain-containing protein</fullName>
    </recommendedName>
</protein>
<proteinExistence type="predicted"/>
<feature type="domain" description="RapZ C-terminal" evidence="1">
    <location>
        <begin position="1"/>
        <end position="115"/>
    </location>
</feature>
<reference evidence="2" key="1">
    <citation type="journal article" date="2015" name="Nature">
        <title>Complex archaea that bridge the gap between prokaryotes and eukaryotes.</title>
        <authorList>
            <person name="Spang A."/>
            <person name="Saw J.H."/>
            <person name="Jorgensen S.L."/>
            <person name="Zaremba-Niedzwiedzka K."/>
            <person name="Martijn J."/>
            <person name="Lind A.E."/>
            <person name="van Eijk R."/>
            <person name="Schleper C."/>
            <person name="Guy L."/>
            <person name="Ettema T.J."/>
        </authorList>
    </citation>
    <scope>NUCLEOTIDE SEQUENCE</scope>
</reference>
<sequence>MNIVLVSFGYRYGKPKADIIISARKLPNPWCINNLRKLNGTNWKVHDYVVNTKVGREFVDKAFNCIIELAKKRQDILVAIGCIGGKHRSVAIVCELYDMLVIHGIVSSKKHRDMKRKT</sequence>
<dbReference type="InterPro" id="IPR053931">
    <property type="entry name" value="RapZ_C"/>
</dbReference>
<gene>
    <name evidence="2" type="ORF">LCGC14_2737640</name>
</gene>
<evidence type="ECO:0000259" key="1">
    <source>
        <dbReference type="Pfam" id="PF22740"/>
    </source>
</evidence>
<dbReference type="Pfam" id="PF22740">
    <property type="entry name" value="PapZ_C"/>
    <property type="match status" value="1"/>
</dbReference>
<evidence type="ECO:0000313" key="2">
    <source>
        <dbReference type="EMBL" id="KKK88989.1"/>
    </source>
</evidence>
<accession>A0A0F9BED9</accession>
<organism evidence="2">
    <name type="scientific">marine sediment metagenome</name>
    <dbReference type="NCBI Taxonomy" id="412755"/>
    <lineage>
        <taxon>unclassified sequences</taxon>
        <taxon>metagenomes</taxon>
        <taxon>ecological metagenomes</taxon>
    </lineage>
</organism>
<dbReference type="GO" id="GO:0005524">
    <property type="term" value="F:ATP binding"/>
    <property type="evidence" value="ECO:0007669"/>
    <property type="project" value="InterPro"/>
</dbReference>